<dbReference type="PANTHER" id="PTHR37461">
    <property type="entry name" value="ANTI-SIGMA-K FACTOR RSKA"/>
    <property type="match status" value="1"/>
</dbReference>
<dbReference type="GO" id="GO:0005886">
    <property type="term" value="C:plasma membrane"/>
    <property type="evidence" value="ECO:0007669"/>
    <property type="project" value="InterPro"/>
</dbReference>
<dbReference type="Pfam" id="PF10099">
    <property type="entry name" value="RskA_C"/>
    <property type="match status" value="1"/>
</dbReference>
<name>A0A840NA92_9BRAD</name>
<evidence type="ECO:0000313" key="2">
    <source>
        <dbReference type="EMBL" id="MBB5054611.1"/>
    </source>
</evidence>
<dbReference type="InterPro" id="IPR018764">
    <property type="entry name" value="RskA_C"/>
</dbReference>
<dbReference type="InterPro" id="IPR051474">
    <property type="entry name" value="Anti-sigma-K/W_factor"/>
</dbReference>
<dbReference type="EMBL" id="JACHIJ010000007">
    <property type="protein sequence ID" value="MBB5054611.1"/>
    <property type="molecule type" value="Genomic_DNA"/>
</dbReference>
<feature type="domain" description="Anti-sigma K factor RskA C-terminal" evidence="1">
    <location>
        <begin position="169"/>
        <end position="315"/>
    </location>
</feature>
<organism evidence="2 3">
    <name type="scientific">Afipia massiliensis</name>
    <dbReference type="NCBI Taxonomy" id="211460"/>
    <lineage>
        <taxon>Bacteria</taxon>
        <taxon>Pseudomonadati</taxon>
        <taxon>Pseudomonadota</taxon>
        <taxon>Alphaproteobacteria</taxon>
        <taxon>Hyphomicrobiales</taxon>
        <taxon>Nitrobacteraceae</taxon>
        <taxon>Afipia</taxon>
    </lineage>
</organism>
<sequence>MNYSEDHIALAAEYALGTLSADERALVETMMIVDHGFMEVVDAWDRKLSPLHQMVAPVEPPPHLWDNISAALGLVGPQPVIVEEPKAEPKPEEPVTESVQAPVVAEQAEQTTGPEQPAVTAVAADAPAETPVSAETPEAVPEPVAAQPSNVVPLAGRKNGGQTFGWVMTAVAASLAGVIALQAYRPELLPEKLRIKPQIQVVEVKAPAPAPAAQFVAVLQQNATAPAFILTVDTATKNFTVRKVGATPEPGKSFELWLVSDKLPRPRSLGVIGGSDFTIRPALSAYDTDTINKATFAVTIEPEGGSPTGVATGPIVYTGKLVESVPALPASALPR</sequence>
<evidence type="ECO:0000259" key="1">
    <source>
        <dbReference type="Pfam" id="PF10099"/>
    </source>
</evidence>
<accession>A0A840NA92</accession>
<reference evidence="2 3" key="1">
    <citation type="submission" date="2020-08" db="EMBL/GenBank/DDBJ databases">
        <title>Genomic Encyclopedia of Type Strains, Phase IV (KMG-IV): sequencing the most valuable type-strain genomes for metagenomic binning, comparative biology and taxonomic classification.</title>
        <authorList>
            <person name="Goeker M."/>
        </authorList>
    </citation>
    <scope>NUCLEOTIDE SEQUENCE [LARGE SCALE GENOMIC DNA]</scope>
    <source>
        <strain evidence="2 3">DSM 17498</strain>
    </source>
</reference>
<comment type="caution">
    <text evidence="2">The sequence shown here is derived from an EMBL/GenBank/DDBJ whole genome shotgun (WGS) entry which is preliminary data.</text>
</comment>
<protein>
    <submittedName>
        <fullName evidence="2">Anti-sigma-K factor RskA</fullName>
    </submittedName>
</protein>
<dbReference type="GO" id="GO:0016989">
    <property type="term" value="F:sigma factor antagonist activity"/>
    <property type="evidence" value="ECO:0007669"/>
    <property type="project" value="TreeGrafter"/>
</dbReference>
<gene>
    <name evidence="2" type="ORF">HNQ36_004613</name>
</gene>
<dbReference type="AlphaFoldDB" id="A0A840NA92"/>
<dbReference type="RefSeq" id="WP_184089104.1">
    <property type="nucleotide sequence ID" value="NZ_JACHIJ010000007.1"/>
</dbReference>
<proteinExistence type="predicted"/>
<dbReference type="GO" id="GO:0006417">
    <property type="term" value="P:regulation of translation"/>
    <property type="evidence" value="ECO:0007669"/>
    <property type="project" value="TreeGrafter"/>
</dbReference>
<dbReference type="PANTHER" id="PTHR37461:SF1">
    <property type="entry name" value="ANTI-SIGMA-K FACTOR RSKA"/>
    <property type="match status" value="1"/>
</dbReference>
<dbReference type="Proteomes" id="UP000521227">
    <property type="component" value="Unassembled WGS sequence"/>
</dbReference>
<evidence type="ECO:0000313" key="3">
    <source>
        <dbReference type="Proteomes" id="UP000521227"/>
    </source>
</evidence>